<accession>A0A8S3T956</accession>
<dbReference type="PROSITE" id="PS50966">
    <property type="entry name" value="ZF_SWIM"/>
    <property type="match status" value="1"/>
</dbReference>
<sequence length="599" mass="68823">MASSNAYQYVTLKEKDVPGAQLIYPEVENHSNVQLKRWLLCRGLTTTGNKSILIERVKDCIGSKRDVINVGVDDGKWYDLNLQGVKDSESLQSTSNPQVPPIVGWKIFPSIDLPNHFNEGHIHHYIIESVQFVGQKQTSKGEDECDIEDLHTSKPLQKGRQYFKSGHVQNMKDCKTENFYFLKSTVMASYRIDTFYNVTVTVSSATGFVKDASCNCVGSSMGRCSHVAAVLFALLDYAQQFGTDQASCTSRRCEWNVGRKKKKDPKKVTESSYIGEKKKKVDKIIEFDPRPPSLKTDDNSSEEENVFLYNLQSHNCGKTMWSTVLTYNYEDYEMNIDTKLYLEKKRTELLLNLSTYGSDVPYEIVVNQRSDEWFHQRAMRITASNAKSVSTLKKESSVFNKLKKIMYKTDPIKTRAMTYGIEHENDALKEYTLIKQKQSPLLEVAQCGLWVNPKNPELACSPDGLVRDVLESGEDDFGLVEIKCPFMLDKCSVKDFEKSLSKSQMANFCLERLSSGQIRLKRNHEYYFQIQMQLGTMGLQWCDLFVWSESDSFIEKILFDKVFWDSLAKKLVKFHHTRLCPEYFEMRLPRGLPPFDLPE</sequence>
<evidence type="ECO:0000313" key="3">
    <source>
        <dbReference type="EMBL" id="CAG2227158.1"/>
    </source>
</evidence>
<dbReference type="EMBL" id="CAJPWZ010001950">
    <property type="protein sequence ID" value="CAG2227158.1"/>
    <property type="molecule type" value="Genomic_DNA"/>
</dbReference>
<dbReference type="SUPFAM" id="SSF52980">
    <property type="entry name" value="Restriction endonuclease-like"/>
    <property type="match status" value="1"/>
</dbReference>
<dbReference type="CDD" id="cd22343">
    <property type="entry name" value="PDDEXK_lambda_exonuclease-like"/>
    <property type="match status" value="1"/>
</dbReference>
<organism evidence="3 4">
    <name type="scientific">Mytilus edulis</name>
    <name type="common">Blue mussel</name>
    <dbReference type="NCBI Taxonomy" id="6550"/>
    <lineage>
        <taxon>Eukaryota</taxon>
        <taxon>Metazoa</taxon>
        <taxon>Spiralia</taxon>
        <taxon>Lophotrochozoa</taxon>
        <taxon>Mollusca</taxon>
        <taxon>Bivalvia</taxon>
        <taxon>Autobranchia</taxon>
        <taxon>Pteriomorphia</taxon>
        <taxon>Mytilida</taxon>
        <taxon>Mytiloidea</taxon>
        <taxon>Mytilidae</taxon>
        <taxon>Mytilinae</taxon>
        <taxon>Mytilus</taxon>
    </lineage>
</organism>
<dbReference type="Proteomes" id="UP000683360">
    <property type="component" value="Unassembled WGS sequence"/>
</dbReference>
<dbReference type="PANTHER" id="PTHR47526:SF3">
    <property type="entry name" value="PHD-TYPE DOMAIN-CONTAINING PROTEIN"/>
    <property type="match status" value="1"/>
</dbReference>
<evidence type="ECO:0000259" key="2">
    <source>
        <dbReference type="PROSITE" id="PS50966"/>
    </source>
</evidence>
<name>A0A8S3T956_MYTED</name>
<reference evidence="3" key="1">
    <citation type="submission" date="2021-03" db="EMBL/GenBank/DDBJ databases">
        <authorList>
            <person name="Bekaert M."/>
        </authorList>
    </citation>
    <scope>NUCLEOTIDE SEQUENCE</scope>
</reference>
<keyword evidence="1" id="KW-0479">Metal-binding</keyword>
<evidence type="ECO:0000256" key="1">
    <source>
        <dbReference type="PROSITE-ProRule" id="PRU00325"/>
    </source>
</evidence>
<dbReference type="InterPro" id="IPR036361">
    <property type="entry name" value="SAP_dom_sf"/>
</dbReference>
<comment type="caution">
    <text evidence="3">The sequence shown here is derived from an EMBL/GenBank/DDBJ whole genome shotgun (WGS) entry which is preliminary data.</text>
</comment>
<protein>
    <recommendedName>
        <fullName evidence="2">SWIM-type domain-containing protein</fullName>
    </recommendedName>
</protein>
<dbReference type="InterPro" id="IPR007527">
    <property type="entry name" value="Znf_SWIM"/>
</dbReference>
<dbReference type="OrthoDB" id="5918941at2759"/>
<dbReference type="InterPro" id="IPR011604">
    <property type="entry name" value="PDDEXK-like_dom_sf"/>
</dbReference>
<evidence type="ECO:0000313" key="4">
    <source>
        <dbReference type="Proteomes" id="UP000683360"/>
    </source>
</evidence>
<dbReference type="Gene3D" id="3.90.320.10">
    <property type="match status" value="1"/>
</dbReference>
<dbReference type="PANTHER" id="PTHR47526">
    <property type="entry name" value="ATP-DEPENDENT DNA HELICASE"/>
    <property type="match status" value="1"/>
</dbReference>
<keyword evidence="4" id="KW-1185">Reference proteome</keyword>
<dbReference type="InterPro" id="IPR019080">
    <property type="entry name" value="YqaJ_viral_recombinase"/>
</dbReference>
<dbReference type="AlphaFoldDB" id="A0A8S3T956"/>
<feature type="domain" description="SWIM-type" evidence="2">
    <location>
        <begin position="196"/>
        <end position="235"/>
    </location>
</feature>
<dbReference type="GO" id="GO:0008270">
    <property type="term" value="F:zinc ion binding"/>
    <property type="evidence" value="ECO:0007669"/>
    <property type="project" value="UniProtKB-KW"/>
</dbReference>
<dbReference type="Pfam" id="PF09588">
    <property type="entry name" value="YqaJ"/>
    <property type="match status" value="1"/>
</dbReference>
<keyword evidence="1" id="KW-0862">Zinc</keyword>
<dbReference type="GO" id="GO:0006281">
    <property type="term" value="P:DNA repair"/>
    <property type="evidence" value="ECO:0007669"/>
    <property type="project" value="UniProtKB-ARBA"/>
</dbReference>
<keyword evidence="1" id="KW-0863">Zinc-finger</keyword>
<dbReference type="InterPro" id="IPR011335">
    <property type="entry name" value="Restrct_endonuc-II-like"/>
</dbReference>
<gene>
    <name evidence="3" type="ORF">MEDL_40164</name>
</gene>
<proteinExistence type="predicted"/>
<dbReference type="SUPFAM" id="SSF68906">
    <property type="entry name" value="SAP domain"/>
    <property type="match status" value="1"/>
</dbReference>